<sequence length="555" mass="61306">MDGRSWLLHPGGTRMPVCGSDGAAFAFIEKSNTRYAVTTDISLGQDAFIQFDFSASCSVTNSCYAIELEYSLDLGLHWQPLVRDCLPTSPDCSSYTLQRLLVADTYNKWGRVTLPIPTYARSPATRFRWFQQAPFDKQQTWALDNLYIGDGCSDMCSGHGRCQKSSCVCDPEWGGEYCDESVAPLPSQLKDSFSRAPSLSHWHLVTGGKLSTVCGAVASGTALHFSGSCSRQLVTVDLNLTNAEFIQFYFMYGCMIPPSNRNQCVLLEFSLNGGINWILLTEIFYDLYSKPGFVNVLLPPAARQEGARVRWWQPTHEGSDHSDWALDNVLIAGSDQRAQISDTFGGVALPNHERAPADGTPTGRIGLLNEGEEESTSGIYTGDLDETTTYTATVSDHWLFSEDCAVQRFCSSPDGVMVCGNDDGREVYAVTHDIVPDKGWVMQFKIAVGCSVPERHAEHQVHVQYSVDFGVSWRYLVPQCLPADPRCGGQISQPSVFFPAQGWKRAVYPLTDSLADTCVTSLIHTVQTCTYSTSQKFGHTYSFLGFNLFVLFSTL</sequence>
<evidence type="ECO:0000256" key="13">
    <source>
        <dbReference type="ARBA" id="ARBA00023900"/>
    </source>
</evidence>
<dbReference type="Pfam" id="PF23106">
    <property type="entry name" value="EGF_Teneurin"/>
    <property type="match status" value="1"/>
</dbReference>
<reference evidence="17" key="3">
    <citation type="submission" date="2025-09" db="UniProtKB">
        <authorList>
            <consortium name="Ensembl"/>
        </authorList>
    </citation>
    <scope>IDENTIFICATION</scope>
</reference>
<evidence type="ECO:0000256" key="12">
    <source>
        <dbReference type="ARBA" id="ARBA00023773"/>
    </source>
</evidence>
<dbReference type="GO" id="GO:0070325">
    <property type="term" value="F:lipoprotein particle receptor binding"/>
    <property type="evidence" value="ECO:0007669"/>
    <property type="project" value="InterPro"/>
</dbReference>
<dbReference type="GO" id="GO:0043005">
    <property type="term" value="C:neuron projection"/>
    <property type="evidence" value="ECO:0007669"/>
    <property type="project" value="TreeGrafter"/>
</dbReference>
<dbReference type="InterPro" id="IPR036278">
    <property type="entry name" value="Sialidase_sf"/>
</dbReference>
<dbReference type="FunFam" id="2.60.120.260:FF:000036">
    <property type="entry name" value="Reelin"/>
    <property type="match status" value="1"/>
</dbReference>
<dbReference type="FunFam" id="2.60.120.260:FF:000003">
    <property type="entry name" value="Reelin"/>
    <property type="match status" value="1"/>
</dbReference>
<evidence type="ECO:0000256" key="6">
    <source>
        <dbReference type="ARBA" id="ARBA00022723"/>
    </source>
</evidence>
<dbReference type="Ensembl" id="ENSHHUT00000030095.1">
    <property type="protein sequence ID" value="ENSHHUP00000028889.1"/>
    <property type="gene ID" value="ENSHHUG00000018422.1"/>
</dbReference>
<comment type="subunit">
    <text evidence="14">Oligomer of disulfide-linked homodimers.</text>
</comment>
<dbReference type="InterPro" id="IPR049419">
    <property type="entry name" value="Reelin_subrepeat-B"/>
</dbReference>
<evidence type="ECO:0000256" key="4">
    <source>
        <dbReference type="ARBA" id="ARBA00022530"/>
    </source>
</evidence>
<dbReference type="InterPro" id="IPR000742">
    <property type="entry name" value="EGF"/>
</dbReference>
<keyword evidence="18" id="KW-1185">Reference proteome</keyword>
<feature type="domain" description="EGF-like" evidence="16">
    <location>
        <begin position="167"/>
        <end position="178"/>
    </location>
</feature>
<dbReference type="PROSITE" id="PS00022">
    <property type="entry name" value="EGF_1"/>
    <property type="match status" value="1"/>
</dbReference>
<keyword evidence="4" id="KW-0272">Extracellular matrix</keyword>
<dbReference type="Gene3D" id="2.60.120.260">
    <property type="entry name" value="Galactose-binding domain-like"/>
    <property type="match status" value="3"/>
</dbReference>
<keyword evidence="2" id="KW-0217">Developmental protein</keyword>
<dbReference type="AlphaFoldDB" id="A0A4W5LT48"/>
<dbReference type="Pfam" id="PF21471">
    <property type="entry name" value="Reelin_subrepeat-B"/>
    <property type="match status" value="3"/>
</dbReference>
<keyword evidence="8" id="KW-0720">Serine protease</keyword>
<keyword evidence="3" id="KW-0964">Secreted</keyword>
<dbReference type="InterPro" id="IPR034968">
    <property type="entry name" value="Reelin"/>
</dbReference>
<evidence type="ECO:0000256" key="14">
    <source>
        <dbReference type="ARBA" id="ARBA00044961"/>
    </source>
</evidence>
<name>A0A4W5LT48_9TELE</name>
<dbReference type="GO" id="GO:0008236">
    <property type="term" value="F:serine-type peptidase activity"/>
    <property type="evidence" value="ECO:0007669"/>
    <property type="project" value="UniProtKB-KW"/>
</dbReference>
<evidence type="ECO:0000256" key="1">
    <source>
        <dbReference type="ARBA" id="ARBA00004498"/>
    </source>
</evidence>
<organism evidence="17 18">
    <name type="scientific">Hucho hucho</name>
    <name type="common">huchen</name>
    <dbReference type="NCBI Taxonomy" id="62062"/>
    <lineage>
        <taxon>Eukaryota</taxon>
        <taxon>Metazoa</taxon>
        <taxon>Chordata</taxon>
        <taxon>Craniata</taxon>
        <taxon>Vertebrata</taxon>
        <taxon>Euteleostomi</taxon>
        <taxon>Actinopterygii</taxon>
        <taxon>Neopterygii</taxon>
        <taxon>Teleostei</taxon>
        <taxon>Protacanthopterygii</taxon>
        <taxon>Salmoniformes</taxon>
        <taxon>Salmonidae</taxon>
        <taxon>Salmoninae</taxon>
        <taxon>Hucho</taxon>
    </lineage>
</organism>
<dbReference type="GO" id="GO:0046872">
    <property type="term" value="F:metal ion binding"/>
    <property type="evidence" value="ECO:0007669"/>
    <property type="project" value="UniProtKB-KW"/>
</dbReference>
<dbReference type="GO" id="GO:0005615">
    <property type="term" value="C:extracellular space"/>
    <property type="evidence" value="ECO:0007669"/>
    <property type="project" value="TreeGrafter"/>
</dbReference>
<dbReference type="PANTHER" id="PTHR11841:SF1">
    <property type="entry name" value="REELIN"/>
    <property type="match status" value="1"/>
</dbReference>
<dbReference type="GO" id="GO:0007155">
    <property type="term" value="P:cell adhesion"/>
    <property type="evidence" value="ECO:0007669"/>
    <property type="project" value="UniProtKB-KW"/>
</dbReference>
<comment type="similarity">
    <text evidence="12">Belongs to the reelin family.</text>
</comment>
<keyword evidence="6" id="KW-0479">Metal-binding</keyword>
<keyword evidence="9" id="KW-0862">Zinc</keyword>
<protein>
    <recommendedName>
        <fullName evidence="13">Reelin</fullName>
    </recommendedName>
</protein>
<evidence type="ECO:0000256" key="7">
    <source>
        <dbReference type="ARBA" id="ARBA00022801"/>
    </source>
</evidence>
<keyword evidence="10" id="KW-0106">Calcium</keyword>
<evidence type="ECO:0000313" key="18">
    <source>
        <dbReference type="Proteomes" id="UP000314982"/>
    </source>
</evidence>
<evidence type="ECO:0000256" key="10">
    <source>
        <dbReference type="ARBA" id="ARBA00022837"/>
    </source>
</evidence>
<evidence type="ECO:0000256" key="5">
    <source>
        <dbReference type="ARBA" id="ARBA00022670"/>
    </source>
</evidence>
<proteinExistence type="inferred from homology"/>
<keyword evidence="7" id="KW-0378">Hydrolase</keyword>
<dbReference type="PANTHER" id="PTHR11841">
    <property type="entry name" value="REELIN"/>
    <property type="match status" value="1"/>
</dbReference>
<dbReference type="CDD" id="cd10050">
    <property type="entry name" value="Reelin_repeat_6_subrepeat_2"/>
    <property type="match status" value="1"/>
</dbReference>
<evidence type="ECO:0000256" key="8">
    <source>
        <dbReference type="ARBA" id="ARBA00022825"/>
    </source>
</evidence>
<comment type="subcellular location">
    <subcellularLocation>
        <location evidence="1">Secreted</location>
        <location evidence="1">Extracellular space</location>
        <location evidence="1">Extracellular matrix</location>
    </subcellularLocation>
</comment>
<evidence type="ECO:0000256" key="2">
    <source>
        <dbReference type="ARBA" id="ARBA00022473"/>
    </source>
</evidence>
<evidence type="ECO:0000256" key="15">
    <source>
        <dbReference type="ARBA" id="ARBA00046064"/>
    </source>
</evidence>
<dbReference type="GO" id="GO:0007417">
    <property type="term" value="P:central nervous system development"/>
    <property type="evidence" value="ECO:0007669"/>
    <property type="project" value="InterPro"/>
</dbReference>
<dbReference type="Proteomes" id="UP000314982">
    <property type="component" value="Unassembled WGS sequence"/>
</dbReference>
<reference evidence="18" key="1">
    <citation type="submission" date="2018-06" db="EMBL/GenBank/DDBJ databases">
        <title>Genome assembly of Danube salmon.</title>
        <authorList>
            <person name="Macqueen D.J."/>
            <person name="Gundappa M.K."/>
        </authorList>
    </citation>
    <scope>NUCLEOTIDE SEQUENCE [LARGE SCALE GENOMIC DNA]</scope>
</reference>
<evidence type="ECO:0000256" key="3">
    <source>
        <dbReference type="ARBA" id="ARBA00022525"/>
    </source>
</evidence>
<reference evidence="17" key="2">
    <citation type="submission" date="2025-08" db="UniProtKB">
        <authorList>
            <consortium name="Ensembl"/>
        </authorList>
    </citation>
    <scope>IDENTIFICATION</scope>
</reference>
<comment type="function">
    <text evidence="15">Extracellular matrix serine protease secreted by pioneer neurons that plays a role in layering of neurons in the cerebral cortex and cerebellum by coordinating cell positioning during neurodevelopment. Regulates microtubule function in neurons and neuronal migration. Binding to the extracellular domains of lipoprotein receptors VLDLR and LRP8/APOER2 induces tyrosine phosphorylation of DAB1 and modulation of TAU phosphorylation. Affects migration of sympathetic preganglionic neurons in the spinal cord, where it seems to act as a barrier to neuronal migration. Enzymatic activity is important for the modulation of cell adhesion.</text>
</comment>
<evidence type="ECO:0000313" key="17">
    <source>
        <dbReference type="Ensembl" id="ENSHHUP00000028889.1"/>
    </source>
</evidence>
<dbReference type="GeneTree" id="ENSGT00580000081623"/>
<keyword evidence="11" id="KW-0130">Cell adhesion</keyword>
<evidence type="ECO:0000256" key="9">
    <source>
        <dbReference type="ARBA" id="ARBA00022833"/>
    </source>
</evidence>
<dbReference type="GO" id="GO:0001764">
    <property type="term" value="P:neuron migration"/>
    <property type="evidence" value="ECO:0007669"/>
    <property type="project" value="InterPro"/>
</dbReference>
<evidence type="ECO:0000256" key="11">
    <source>
        <dbReference type="ARBA" id="ARBA00022889"/>
    </source>
</evidence>
<dbReference type="SUPFAM" id="SSF50939">
    <property type="entry name" value="Sialidases"/>
    <property type="match status" value="1"/>
</dbReference>
<evidence type="ECO:0000259" key="16">
    <source>
        <dbReference type="PROSITE" id="PS00022"/>
    </source>
</evidence>
<keyword evidence="5" id="KW-0645">Protease</keyword>
<dbReference type="GO" id="GO:0006508">
    <property type="term" value="P:proteolysis"/>
    <property type="evidence" value="ECO:0007669"/>
    <property type="project" value="UniProtKB-KW"/>
</dbReference>
<accession>A0A4W5LT48</accession>